<evidence type="ECO:0000313" key="1">
    <source>
        <dbReference type="EMBL" id="KAF9532889.1"/>
    </source>
</evidence>
<dbReference type="AlphaFoldDB" id="A0A9P6EPV2"/>
<evidence type="ECO:0000313" key="2">
    <source>
        <dbReference type="Proteomes" id="UP000807306"/>
    </source>
</evidence>
<dbReference type="EMBL" id="MU157830">
    <property type="protein sequence ID" value="KAF9532889.1"/>
    <property type="molecule type" value="Genomic_DNA"/>
</dbReference>
<name>A0A9P6EPV2_9AGAR</name>
<reference evidence="1" key="1">
    <citation type="submission" date="2020-11" db="EMBL/GenBank/DDBJ databases">
        <authorList>
            <consortium name="DOE Joint Genome Institute"/>
            <person name="Ahrendt S."/>
            <person name="Riley R."/>
            <person name="Andreopoulos W."/>
            <person name="Labutti K."/>
            <person name="Pangilinan J."/>
            <person name="Ruiz-Duenas F.J."/>
            <person name="Barrasa J.M."/>
            <person name="Sanchez-Garcia M."/>
            <person name="Camarero S."/>
            <person name="Miyauchi S."/>
            <person name="Serrano A."/>
            <person name="Linde D."/>
            <person name="Babiker R."/>
            <person name="Drula E."/>
            <person name="Ayuso-Fernandez I."/>
            <person name="Pacheco R."/>
            <person name="Padilla G."/>
            <person name="Ferreira P."/>
            <person name="Barriuso J."/>
            <person name="Kellner H."/>
            <person name="Castanera R."/>
            <person name="Alfaro M."/>
            <person name="Ramirez L."/>
            <person name="Pisabarro A.G."/>
            <person name="Kuo A."/>
            <person name="Tritt A."/>
            <person name="Lipzen A."/>
            <person name="He G."/>
            <person name="Yan M."/>
            <person name="Ng V."/>
            <person name="Cullen D."/>
            <person name="Martin F."/>
            <person name="Rosso M.-N."/>
            <person name="Henrissat B."/>
            <person name="Hibbett D."/>
            <person name="Martinez A.T."/>
            <person name="Grigoriev I.V."/>
        </authorList>
    </citation>
    <scope>NUCLEOTIDE SEQUENCE</scope>
    <source>
        <strain evidence="1">CBS 506.95</strain>
    </source>
</reference>
<accession>A0A9P6EPV2</accession>
<keyword evidence="2" id="KW-1185">Reference proteome</keyword>
<dbReference type="Proteomes" id="UP000807306">
    <property type="component" value="Unassembled WGS sequence"/>
</dbReference>
<protein>
    <submittedName>
        <fullName evidence="1">Uncharacterized protein</fullName>
    </submittedName>
</protein>
<comment type="caution">
    <text evidence="1">The sequence shown here is derived from an EMBL/GenBank/DDBJ whole genome shotgun (WGS) entry which is preliminary data.</text>
</comment>
<sequence>MALHIGDSQLVQDGKTVVVLLVVGAVVTGHSSGAPVDFDVRGVVFIRIIADVEVECFQLGDPVIREGNIRTANRLNVENGGTYHNSCVVRRFYFAIDPVWVISRTALESTWSRGSHNVLSGTQPAKKRLIIATSSTNCLRAYTHRNITRVGTEYYCSETALISISYGSDSQSATSWIQANTVVKSVQQRFHCHVVDESCGEGQVAFLKDVVLGKRSNPFVS</sequence>
<proteinExistence type="predicted"/>
<gene>
    <name evidence="1" type="ORF">CPB83DRAFT_880518</name>
</gene>
<organism evidence="1 2">
    <name type="scientific">Crepidotus variabilis</name>
    <dbReference type="NCBI Taxonomy" id="179855"/>
    <lineage>
        <taxon>Eukaryota</taxon>
        <taxon>Fungi</taxon>
        <taxon>Dikarya</taxon>
        <taxon>Basidiomycota</taxon>
        <taxon>Agaricomycotina</taxon>
        <taxon>Agaricomycetes</taxon>
        <taxon>Agaricomycetidae</taxon>
        <taxon>Agaricales</taxon>
        <taxon>Agaricineae</taxon>
        <taxon>Crepidotaceae</taxon>
        <taxon>Crepidotus</taxon>
    </lineage>
</organism>